<dbReference type="SMART" id="SM00409">
    <property type="entry name" value="IG"/>
    <property type="match status" value="1"/>
</dbReference>
<dbReference type="Gene3D" id="2.60.40.10">
    <property type="entry name" value="Immunoglobulins"/>
    <property type="match status" value="1"/>
</dbReference>
<protein>
    <recommendedName>
        <fullName evidence="11">Ig-like domain-containing protein</fullName>
    </recommendedName>
</protein>
<feature type="transmembrane region" description="Helical" evidence="9">
    <location>
        <begin position="151"/>
        <end position="176"/>
    </location>
</feature>
<evidence type="ECO:0000256" key="9">
    <source>
        <dbReference type="SAM" id="Phobius"/>
    </source>
</evidence>
<keyword evidence="4" id="KW-0391">Immunity</keyword>
<evidence type="ECO:0000256" key="6">
    <source>
        <dbReference type="ARBA" id="ARBA00023157"/>
    </source>
</evidence>
<evidence type="ECO:0000256" key="2">
    <source>
        <dbReference type="ARBA" id="ARBA00022475"/>
    </source>
</evidence>
<dbReference type="AlphaFoldDB" id="A0A3B4ED53"/>
<reference evidence="12 13" key="1">
    <citation type="submission" date="2020-10" db="EMBL/GenBank/DDBJ databases">
        <title>Pygocentrus nattereri (red-bellied piranha) genome, fPygNat1, primary haplotype.</title>
        <authorList>
            <person name="Myers G."/>
            <person name="Meyer A."/>
            <person name="Karagic N."/>
            <person name="Pippel M."/>
            <person name="Winkler S."/>
            <person name="Tracey A."/>
            <person name="Wood J."/>
            <person name="Formenti G."/>
            <person name="Howe K."/>
            <person name="Fedrigo O."/>
            <person name="Jarvis E.D."/>
        </authorList>
    </citation>
    <scope>NUCLEOTIDE SEQUENCE [LARGE SCALE GENOMIC DNA]</scope>
</reference>
<keyword evidence="9" id="KW-0812">Transmembrane</keyword>
<sequence>MYVCPVLCVSGVLSVSLSSQAGLTVEAEPGDDVTLWCKHSLTQLDYLFWCKHTNNSAPVYIACRYYTSSSSKPCRFISDSERSVMGVNSTFSSLTITAVNLSDSGLYYCSSLEGKFMTFSTTTRLQIREGNRTSSRNPDRPTEESCSPPKVFYLLTLVFGAVIAVLLSALLILIFIKQSERKDQREQQRDGKIPHFQ</sequence>
<organism evidence="12 13">
    <name type="scientific">Pygocentrus nattereri</name>
    <name type="common">Red-bellied piranha</name>
    <dbReference type="NCBI Taxonomy" id="42514"/>
    <lineage>
        <taxon>Eukaryota</taxon>
        <taxon>Metazoa</taxon>
        <taxon>Chordata</taxon>
        <taxon>Craniata</taxon>
        <taxon>Vertebrata</taxon>
        <taxon>Euteleostomi</taxon>
        <taxon>Actinopterygii</taxon>
        <taxon>Neopterygii</taxon>
        <taxon>Teleostei</taxon>
        <taxon>Ostariophysi</taxon>
        <taxon>Characiformes</taxon>
        <taxon>Characoidei</taxon>
        <taxon>Pygocentrus</taxon>
    </lineage>
</organism>
<reference evidence="12" key="2">
    <citation type="submission" date="2025-08" db="UniProtKB">
        <authorList>
            <consortium name="Ensembl"/>
        </authorList>
    </citation>
    <scope>IDENTIFICATION</scope>
</reference>
<feature type="domain" description="Ig-like" evidence="11">
    <location>
        <begin position="5"/>
        <end position="109"/>
    </location>
</feature>
<dbReference type="OMA" id="SHHIYST"/>
<accession>A0A3B4ED53</accession>
<dbReference type="PROSITE" id="PS50835">
    <property type="entry name" value="IG_LIKE"/>
    <property type="match status" value="1"/>
</dbReference>
<evidence type="ECO:0000256" key="8">
    <source>
        <dbReference type="SAM" id="MobiDB-lite"/>
    </source>
</evidence>
<dbReference type="PANTHER" id="PTHR19433:SF111">
    <property type="entry name" value="T CELL RECEPTOR ALPHA VARIABLE 4"/>
    <property type="match status" value="1"/>
</dbReference>
<evidence type="ECO:0000256" key="5">
    <source>
        <dbReference type="ARBA" id="ARBA00023136"/>
    </source>
</evidence>
<evidence type="ECO:0000256" key="7">
    <source>
        <dbReference type="ARBA" id="ARBA00023180"/>
    </source>
</evidence>
<dbReference type="GO" id="GO:0009617">
    <property type="term" value="P:response to bacterium"/>
    <property type="evidence" value="ECO:0007669"/>
    <property type="project" value="TreeGrafter"/>
</dbReference>
<dbReference type="InterPro" id="IPR036179">
    <property type="entry name" value="Ig-like_dom_sf"/>
</dbReference>
<keyword evidence="3 10" id="KW-0732">Signal</keyword>
<keyword evidence="6" id="KW-1015">Disulfide bond</keyword>
<name>A0A3B4ED53_PYGNA</name>
<proteinExistence type="predicted"/>
<evidence type="ECO:0000313" key="13">
    <source>
        <dbReference type="Proteomes" id="UP001501920"/>
    </source>
</evidence>
<dbReference type="GO" id="GO:0005886">
    <property type="term" value="C:plasma membrane"/>
    <property type="evidence" value="ECO:0007669"/>
    <property type="project" value="UniProtKB-SubCell"/>
</dbReference>
<dbReference type="InterPro" id="IPR013106">
    <property type="entry name" value="Ig_V-set"/>
</dbReference>
<keyword evidence="2" id="KW-1003">Cell membrane</keyword>
<keyword evidence="7" id="KW-0325">Glycoprotein</keyword>
<feature type="signal peptide" evidence="10">
    <location>
        <begin position="1"/>
        <end position="27"/>
    </location>
</feature>
<dbReference type="Proteomes" id="UP001501920">
    <property type="component" value="Chromosome 20"/>
</dbReference>
<evidence type="ECO:0000256" key="10">
    <source>
        <dbReference type="SAM" id="SignalP"/>
    </source>
</evidence>
<evidence type="ECO:0000259" key="11">
    <source>
        <dbReference type="PROSITE" id="PS50835"/>
    </source>
</evidence>
<dbReference type="InterPro" id="IPR007110">
    <property type="entry name" value="Ig-like_dom"/>
</dbReference>
<feature type="chain" id="PRO_5043837106" description="Ig-like domain-containing protein" evidence="10">
    <location>
        <begin position="28"/>
        <end position="197"/>
    </location>
</feature>
<feature type="region of interest" description="Disordered" evidence="8">
    <location>
        <begin position="127"/>
        <end position="146"/>
    </location>
</feature>
<feature type="compositionally biased region" description="Basic and acidic residues" evidence="8">
    <location>
        <begin position="127"/>
        <end position="143"/>
    </location>
</feature>
<comment type="subcellular location">
    <subcellularLocation>
        <location evidence="1">Cell membrane</location>
    </subcellularLocation>
</comment>
<keyword evidence="13" id="KW-1185">Reference proteome</keyword>
<dbReference type="InterPro" id="IPR013783">
    <property type="entry name" value="Ig-like_fold"/>
</dbReference>
<dbReference type="Pfam" id="PF07686">
    <property type="entry name" value="V-set"/>
    <property type="match status" value="1"/>
</dbReference>
<keyword evidence="9" id="KW-1133">Transmembrane helix</keyword>
<evidence type="ECO:0000256" key="4">
    <source>
        <dbReference type="ARBA" id="ARBA00022859"/>
    </source>
</evidence>
<evidence type="ECO:0000256" key="3">
    <source>
        <dbReference type="ARBA" id="ARBA00022729"/>
    </source>
</evidence>
<dbReference type="GO" id="GO:0002376">
    <property type="term" value="P:immune system process"/>
    <property type="evidence" value="ECO:0007669"/>
    <property type="project" value="UniProtKB-KW"/>
</dbReference>
<dbReference type="InterPro" id="IPR003599">
    <property type="entry name" value="Ig_sub"/>
</dbReference>
<dbReference type="SUPFAM" id="SSF48726">
    <property type="entry name" value="Immunoglobulin"/>
    <property type="match status" value="1"/>
</dbReference>
<evidence type="ECO:0000256" key="1">
    <source>
        <dbReference type="ARBA" id="ARBA00004236"/>
    </source>
</evidence>
<reference evidence="12" key="3">
    <citation type="submission" date="2025-09" db="UniProtKB">
        <authorList>
            <consortium name="Ensembl"/>
        </authorList>
    </citation>
    <scope>IDENTIFICATION</scope>
</reference>
<dbReference type="PANTHER" id="PTHR19433">
    <property type="entry name" value="T-CELL RECEPTOR ALPHA CHAIN V REGION-RELATED"/>
    <property type="match status" value="1"/>
</dbReference>
<evidence type="ECO:0000313" key="12">
    <source>
        <dbReference type="Ensembl" id="ENSPNAP00000033166.2"/>
    </source>
</evidence>
<dbReference type="Ensembl" id="ENSPNAT00000023791.2">
    <property type="protein sequence ID" value="ENSPNAP00000033166.2"/>
    <property type="gene ID" value="ENSPNAG00000021602.2"/>
</dbReference>
<dbReference type="InterPro" id="IPR052051">
    <property type="entry name" value="TCR_complex_component"/>
</dbReference>
<dbReference type="GeneTree" id="ENSGT01120000276869"/>
<keyword evidence="5 9" id="KW-0472">Membrane</keyword>